<feature type="chain" id="PRO_5038588803" description="DUF732 domain-containing protein" evidence="1">
    <location>
        <begin position="18"/>
        <end position="120"/>
    </location>
</feature>
<sequence>MKKVFASFLMISTVALSGCTYFNESTANEVAAGAATGIPRPDSEQEAKLREDLAEIDPALNNEKAFNSARNQCTDILGGMSPDKLISSTQARFEGAGVETVTERDAKKILDVIKNNGFCK</sequence>
<evidence type="ECO:0008006" key="4">
    <source>
        <dbReference type="Google" id="ProtNLM"/>
    </source>
</evidence>
<dbReference type="AlphaFoldDB" id="A0A2N7RY43"/>
<dbReference type="RefSeq" id="WP_013350285.1">
    <property type="nucleotide sequence ID" value="NZ_JABUYH010000080.1"/>
</dbReference>
<protein>
    <recommendedName>
        <fullName evidence="4">DUF732 domain-containing protein</fullName>
    </recommendedName>
</protein>
<accession>A0A2N7RY43</accession>
<comment type="caution">
    <text evidence="2">The sequence shown here is derived from an EMBL/GenBank/DDBJ whole genome shotgun (WGS) entry which is preliminary data.</text>
</comment>
<evidence type="ECO:0000313" key="2">
    <source>
        <dbReference type="EMBL" id="PMQ18815.1"/>
    </source>
</evidence>
<feature type="signal peptide" evidence="1">
    <location>
        <begin position="1"/>
        <end position="17"/>
    </location>
</feature>
<organism evidence="2 3">
    <name type="scientific">Glutamicibacter arilaitensis</name>
    <dbReference type="NCBI Taxonomy" id="256701"/>
    <lineage>
        <taxon>Bacteria</taxon>
        <taxon>Bacillati</taxon>
        <taxon>Actinomycetota</taxon>
        <taxon>Actinomycetes</taxon>
        <taxon>Micrococcales</taxon>
        <taxon>Micrococcaceae</taxon>
        <taxon>Glutamicibacter</taxon>
    </lineage>
</organism>
<name>A0A2N7RY43_9MICC</name>
<evidence type="ECO:0000256" key="1">
    <source>
        <dbReference type="SAM" id="SignalP"/>
    </source>
</evidence>
<evidence type="ECO:0000313" key="3">
    <source>
        <dbReference type="Proteomes" id="UP000235739"/>
    </source>
</evidence>
<keyword evidence="1" id="KW-0732">Signal</keyword>
<proteinExistence type="predicted"/>
<dbReference type="EMBL" id="PNQX01000003">
    <property type="protein sequence ID" value="PMQ18815.1"/>
    <property type="molecule type" value="Genomic_DNA"/>
</dbReference>
<dbReference type="OMA" id="AQIMMAQ"/>
<dbReference type="Proteomes" id="UP000235739">
    <property type="component" value="Unassembled WGS sequence"/>
</dbReference>
<gene>
    <name evidence="2" type="ORF">CIK84_15585</name>
</gene>
<dbReference type="GeneID" id="303186539"/>
<reference evidence="2 3" key="1">
    <citation type="journal article" date="2017" name="Elife">
        <title>Extensive horizontal gene transfer in cheese-associated bacteria.</title>
        <authorList>
            <person name="Bonham K.S."/>
            <person name="Wolfe B.E."/>
            <person name="Dutton R.J."/>
        </authorList>
    </citation>
    <scope>NUCLEOTIDE SEQUENCE [LARGE SCALE GENOMIC DNA]</scope>
    <source>
        <strain evidence="2 3">JB182</strain>
    </source>
</reference>
<dbReference type="PROSITE" id="PS51257">
    <property type="entry name" value="PROKAR_LIPOPROTEIN"/>
    <property type="match status" value="1"/>
</dbReference>